<reference evidence="5" key="1">
    <citation type="submission" date="2025-08" db="UniProtKB">
        <authorList>
            <consortium name="RefSeq"/>
        </authorList>
    </citation>
    <scope>IDENTIFICATION</scope>
</reference>
<dbReference type="PROSITE" id="PS50297">
    <property type="entry name" value="ANK_REP_REGION"/>
    <property type="match status" value="7"/>
</dbReference>
<dbReference type="PROSITE" id="PS50088">
    <property type="entry name" value="ANK_REPEAT"/>
    <property type="match status" value="8"/>
</dbReference>
<keyword evidence="1" id="KW-0677">Repeat</keyword>
<keyword evidence="4" id="KW-1185">Reference proteome</keyword>
<sequence length="483" mass="52790">MIRGETPLMMVVRESEEAVVQMLLSHGADANAADSYGQTSLFHAAYSGQLNIMHLLLEAAAKPNVADTESGKTLLMKAVKEGEEAAVRMLLSHGADANAADLHGQTILYHAACFGRLDIVRLLLEAGADANAVDSYGRATLYPAACFGRLDIMRLLLEAGANPNVADTQTGKTPLMMAAWKDKEAAVWMLLSHGADTTDSQRLTTLYNAACYRQLEIMRMLLEAGADANAADSYGVTSLHIAARSGQLYINSMMGRGYANLNVVTTEERGCFSVLHYSCDRPRTEMIALLLKHGADPNLVDCNKMMPLAIIGSEAELRCTRMSERGSFAAPAEQAGLAVQAASALLQTCESAGVLLQVNTRDSVGDTPLHSICRAMLACKDDVYARERDGWVQIVHALLFNHGAHVDVVNARGETSYELWRRIYLTRFHCNMQSSDEIHGRMSAQYHSLECYCARVIVRHSVAYENRLPPSLIEFVRAHARPT</sequence>
<dbReference type="SMART" id="SM00248">
    <property type="entry name" value="ANK"/>
    <property type="match status" value="9"/>
</dbReference>
<dbReference type="PANTHER" id="PTHR24198">
    <property type="entry name" value="ANKYRIN REPEAT AND PROTEIN KINASE DOMAIN-CONTAINING PROTEIN"/>
    <property type="match status" value="1"/>
</dbReference>
<dbReference type="InterPro" id="IPR002110">
    <property type="entry name" value="Ankyrin_rpt"/>
</dbReference>
<accession>A0ABM1EJM3</accession>
<evidence type="ECO:0000256" key="1">
    <source>
        <dbReference type="ARBA" id="ARBA00022737"/>
    </source>
</evidence>
<dbReference type="Proteomes" id="UP000695022">
    <property type="component" value="Unplaced"/>
</dbReference>
<protein>
    <submittedName>
        <fullName evidence="5">Ankyrin repeat protein RF_0381</fullName>
    </submittedName>
</protein>
<organism evidence="4 5">
    <name type="scientific">Priapulus caudatus</name>
    <name type="common">Priapulid worm</name>
    <dbReference type="NCBI Taxonomy" id="37621"/>
    <lineage>
        <taxon>Eukaryota</taxon>
        <taxon>Metazoa</taxon>
        <taxon>Ecdysozoa</taxon>
        <taxon>Scalidophora</taxon>
        <taxon>Priapulida</taxon>
        <taxon>Priapulimorpha</taxon>
        <taxon>Priapulimorphida</taxon>
        <taxon>Priapulidae</taxon>
        <taxon>Priapulus</taxon>
    </lineage>
</organism>
<dbReference type="GeneID" id="106812901"/>
<dbReference type="RefSeq" id="XP_014672394.1">
    <property type="nucleotide sequence ID" value="XM_014816908.1"/>
</dbReference>
<feature type="repeat" description="ANK" evidence="3">
    <location>
        <begin position="273"/>
        <end position="302"/>
    </location>
</feature>
<evidence type="ECO:0000313" key="5">
    <source>
        <dbReference type="RefSeq" id="XP_014672394.1"/>
    </source>
</evidence>
<feature type="repeat" description="ANK" evidence="3">
    <location>
        <begin position="170"/>
        <end position="202"/>
    </location>
</feature>
<gene>
    <name evidence="5" type="primary">LOC106812901</name>
</gene>
<feature type="repeat" description="ANK" evidence="3">
    <location>
        <begin position="36"/>
        <end position="68"/>
    </location>
</feature>
<name>A0ABM1EJM3_PRICU</name>
<proteinExistence type="predicted"/>
<dbReference type="PANTHER" id="PTHR24198:SF165">
    <property type="entry name" value="ANKYRIN REPEAT-CONTAINING PROTEIN-RELATED"/>
    <property type="match status" value="1"/>
</dbReference>
<dbReference type="Pfam" id="PF13637">
    <property type="entry name" value="Ank_4"/>
    <property type="match status" value="1"/>
</dbReference>
<feature type="repeat" description="ANK" evidence="3">
    <location>
        <begin position="201"/>
        <end position="233"/>
    </location>
</feature>
<dbReference type="Gene3D" id="1.25.40.20">
    <property type="entry name" value="Ankyrin repeat-containing domain"/>
    <property type="match status" value="5"/>
</dbReference>
<dbReference type="PRINTS" id="PR01415">
    <property type="entry name" value="ANKYRIN"/>
</dbReference>
<feature type="repeat" description="ANK" evidence="3">
    <location>
        <begin position="3"/>
        <end position="35"/>
    </location>
</feature>
<feature type="repeat" description="ANK" evidence="3">
    <location>
        <begin position="103"/>
        <end position="135"/>
    </location>
</feature>
<dbReference type="Pfam" id="PF12796">
    <property type="entry name" value="Ank_2"/>
    <property type="match status" value="2"/>
</dbReference>
<feature type="repeat" description="ANK" evidence="3">
    <location>
        <begin position="136"/>
        <end position="168"/>
    </location>
</feature>
<feature type="repeat" description="ANK" evidence="3">
    <location>
        <begin position="70"/>
        <end position="102"/>
    </location>
</feature>
<evidence type="ECO:0000313" key="4">
    <source>
        <dbReference type="Proteomes" id="UP000695022"/>
    </source>
</evidence>
<dbReference type="InterPro" id="IPR036770">
    <property type="entry name" value="Ankyrin_rpt-contain_sf"/>
</dbReference>
<keyword evidence="2 3" id="KW-0040">ANK repeat</keyword>
<dbReference type="Pfam" id="PF00023">
    <property type="entry name" value="Ank"/>
    <property type="match status" value="3"/>
</dbReference>
<evidence type="ECO:0000256" key="2">
    <source>
        <dbReference type="ARBA" id="ARBA00023043"/>
    </source>
</evidence>
<dbReference type="SUPFAM" id="SSF48403">
    <property type="entry name" value="Ankyrin repeat"/>
    <property type="match status" value="2"/>
</dbReference>
<evidence type="ECO:0000256" key="3">
    <source>
        <dbReference type="PROSITE-ProRule" id="PRU00023"/>
    </source>
</evidence>